<dbReference type="Pfam" id="PF08100">
    <property type="entry name" value="Dimerisation"/>
    <property type="match status" value="1"/>
</dbReference>
<dbReference type="HOGENOM" id="CLU_005533_0_3_1"/>
<keyword evidence="7" id="KW-1185">Reference proteome</keyword>
<gene>
    <name evidence="6" type="ORF">GYMLUDRAFT_230198</name>
</gene>
<dbReference type="OrthoDB" id="2410195at2759"/>
<dbReference type="GO" id="GO:0008171">
    <property type="term" value="F:O-methyltransferase activity"/>
    <property type="evidence" value="ECO:0007669"/>
    <property type="project" value="InterPro"/>
</dbReference>
<dbReference type="PROSITE" id="PS51683">
    <property type="entry name" value="SAM_OMT_II"/>
    <property type="match status" value="1"/>
</dbReference>
<reference evidence="6 7" key="1">
    <citation type="submission" date="2014-04" db="EMBL/GenBank/DDBJ databases">
        <title>Evolutionary Origins and Diversification of the Mycorrhizal Mutualists.</title>
        <authorList>
            <consortium name="DOE Joint Genome Institute"/>
            <consortium name="Mycorrhizal Genomics Consortium"/>
            <person name="Kohler A."/>
            <person name="Kuo A."/>
            <person name="Nagy L.G."/>
            <person name="Floudas D."/>
            <person name="Copeland A."/>
            <person name="Barry K.W."/>
            <person name="Cichocki N."/>
            <person name="Veneault-Fourrey C."/>
            <person name="LaButti K."/>
            <person name="Lindquist E.A."/>
            <person name="Lipzen A."/>
            <person name="Lundell T."/>
            <person name="Morin E."/>
            <person name="Murat C."/>
            <person name="Riley R."/>
            <person name="Ohm R."/>
            <person name="Sun H."/>
            <person name="Tunlid A."/>
            <person name="Henrissat B."/>
            <person name="Grigoriev I.V."/>
            <person name="Hibbett D.S."/>
            <person name="Martin F."/>
        </authorList>
    </citation>
    <scope>NUCLEOTIDE SEQUENCE [LARGE SCALE GENOMIC DNA]</scope>
    <source>
        <strain evidence="6 7">FD-317 M1</strain>
    </source>
</reference>
<sequence length="455" mass="50734">MAEALKALVNIISTETSTLLSLYATNHTEFPSLEEPWAAKSPELEFDPALVRARQLIVAAAAQLIATVQPPTDFLQDAAPSMMKPATLGVIIDVNIPEILQEAGPQGLHVREISVATGVEESYLARVLRYLATRHIFREITPDVFTHNRNSSLLSKGKSVEEIKADPLARFDNSPFTSFIHMATDVLLTSSVHFTSYLQNPEEASTPFNIAYNTEKKLWDWFEEPQNEWRLRRFTVGMKANGEMFPPNIFINGIDGNTLKSGDVVVDVGGSVGTVTLTLKKAFPNLRYVVQDLEKLMPSAKEYWIQNDLKALESGQVTLQGHNFFDAQPIKNAAVYFLRLITHDWEDKDARKILSNLRAAAGPSSRLIIFESLARHTCEEPSLHDYPLPKAPYPLLANFGIAGEGNNTSLDLGMLLLFNGKERTLDDFKKLGQEAGWKLETVKLGMIFTFIFSPI</sequence>
<dbReference type="Proteomes" id="UP000053593">
    <property type="component" value="Unassembled WGS sequence"/>
</dbReference>
<organism evidence="6 7">
    <name type="scientific">Collybiopsis luxurians FD-317 M1</name>
    <dbReference type="NCBI Taxonomy" id="944289"/>
    <lineage>
        <taxon>Eukaryota</taxon>
        <taxon>Fungi</taxon>
        <taxon>Dikarya</taxon>
        <taxon>Basidiomycota</taxon>
        <taxon>Agaricomycotina</taxon>
        <taxon>Agaricomycetes</taxon>
        <taxon>Agaricomycetidae</taxon>
        <taxon>Agaricales</taxon>
        <taxon>Marasmiineae</taxon>
        <taxon>Omphalotaceae</taxon>
        <taxon>Collybiopsis</taxon>
        <taxon>Collybiopsis luxurians</taxon>
    </lineage>
</organism>
<dbReference type="InterPro" id="IPR012967">
    <property type="entry name" value="COMT_dimerisation"/>
</dbReference>
<name>A0A0D0CE39_9AGAR</name>
<dbReference type="PANTHER" id="PTHR43712:SF2">
    <property type="entry name" value="O-METHYLTRANSFERASE CICE"/>
    <property type="match status" value="1"/>
</dbReference>
<evidence type="ECO:0008006" key="8">
    <source>
        <dbReference type="Google" id="ProtNLM"/>
    </source>
</evidence>
<feature type="domain" description="O-methyltransferase dimerisation" evidence="5">
    <location>
        <begin position="81"/>
        <end position="154"/>
    </location>
</feature>
<evidence type="ECO:0000259" key="5">
    <source>
        <dbReference type="Pfam" id="PF08100"/>
    </source>
</evidence>
<dbReference type="Pfam" id="PF00891">
    <property type="entry name" value="Methyltransf_2"/>
    <property type="match status" value="1"/>
</dbReference>
<dbReference type="Gene3D" id="1.10.10.10">
    <property type="entry name" value="Winged helix-like DNA-binding domain superfamily/Winged helix DNA-binding domain"/>
    <property type="match status" value="1"/>
</dbReference>
<dbReference type="EMBL" id="KN834798">
    <property type="protein sequence ID" value="KIK56327.1"/>
    <property type="molecule type" value="Genomic_DNA"/>
</dbReference>
<dbReference type="AlphaFoldDB" id="A0A0D0CE39"/>
<dbReference type="PANTHER" id="PTHR43712">
    <property type="entry name" value="PUTATIVE (AFU_ORTHOLOGUE AFUA_4G14580)-RELATED"/>
    <property type="match status" value="1"/>
</dbReference>
<evidence type="ECO:0000259" key="4">
    <source>
        <dbReference type="Pfam" id="PF00891"/>
    </source>
</evidence>
<dbReference type="InterPro" id="IPR001077">
    <property type="entry name" value="COMT_C"/>
</dbReference>
<proteinExistence type="predicted"/>
<feature type="domain" description="O-methyltransferase C-terminal" evidence="4">
    <location>
        <begin position="259"/>
        <end position="380"/>
    </location>
</feature>
<keyword evidence="2" id="KW-0808">Transferase</keyword>
<dbReference type="GO" id="GO:0032259">
    <property type="term" value="P:methylation"/>
    <property type="evidence" value="ECO:0007669"/>
    <property type="project" value="UniProtKB-KW"/>
</dbReference>
<keyword evidence="3" id="KW-0949">S-adenosyl-L-methionine</keyword>
<protein>
    <recommendedName>
        <fullName evidence="8">S-adenosyl-L-methionine-dependent methyltransferase</fullName>
    </recommendedName>
</protein>
<dbReference type="InterPro" id="IPR016461">
    <property type="entry name" value="COMT-like"/>
</dbReference>
<evidence type="ECO:0000313" key="6">
    <source>
        <dbReference type="EMBL" id="KIK56327.1"/>
    </source>
</evidence>
<evidence type="ECO:0000256" key="2">
    <source>
        <dbReference type="ARBA" id="ARBA00022679"/>
    </source>
</evidence>
<dbReference type="SUPFAM" id="SSF46785">
    <property type="entry name" value="Winged helix' DNA-binding domain"/>
    <property type="match status" value="1"/>
</dbReference>
<dbReference type="InterPro" id="IPR029063">
    <property type="entry name" value="SAM-dependent_MTases_sf"/>
</dbReference>
<accession>A0A0D0CE39</accession>
<keyword evidence="1" id="KW-0489">Methyltransferase</keyword>
<evidence type="ECO:0000256" key="1">
    <source>
        <dbReference type="ARBA" id="ARBA00022603"/>
    </source>
</evidence>
<dbReference type="InterPro" id="IPR036390">
    <property type="entry name" value="WH_DNA-bd_sf"/>
</dbReference>
<evidence type="ECO:0000256" key="3">
    <source>
        <dbReference type="ARBA" id="ARBA00022691"/>
    </source>
</evidence>
<dbReference type="GO" id="GO:0046983">
    <property type="term" value="F:protein dimerization activity"/>
    <property type="evidence" value="ECO:0007669"/>
    <property type="project" value="InterPro"/>
</dbReference>
<dbReference type="SUPFAM" id="SSF53335">
    <property type="entry name" value="S-adenosyl-L-methionine-dependent methyltransferases"/>
    <property type="match status" value="1"/>
</dbReference>
<dbReference type="Gene3D" id="3.40.50.150">
    <property type="entry name" value="Vaccinia Virus protein VP39"/>
    <property type="match status" value="1"/>
</dbReference>
<dbReference type="InterPro" id="IPR036388">
    <property type="entry name" value="WH-like_DNA-bd_sf"/>
</dbReference>
<evidence type="ECO:0000313" key="7">
    <source>
        <dbReference type="Proteomes" id="UP000053593"/>
    </source>
</evidence>